<dbReference type="EMBL" id="KQ085928">
    <property type="protein sequence ID" value="KLO15538.1"/>
    <property type="molecule type" value="Genomic_DNA"/>
</dbReference>
<proteinExistence type="predicted"/>
<accession>A0A0H2S1B6</accession>
<sequence length="349" mass="39368">MSLLSSVPVEVLEQIFRYILFSRHRQPIALLQTNRLINEICSPMLHADLMFSSTIQLNLFAAQCRLSAPPRTFSLSLPGAVVDPEVFDHLHRALGHCLQCFPDPAKLQLHSMRLCLNSHPMNAEALLRAFSFIDPFEFEWTSPDPDHHFSICIVPQVAESLFECFTSWTRLHHLKLCRLSFPSGLGSGDTTGPTLSSALCTTLQPGEDLPIINDVNIDRTSGRVQPLPYLHTIELSQVIFLDPAEVARIACAPSLARTLRRLSVVDAYQDSIWGPRVRLSDVESALRRHSELIHDIDACKIGENRVDELHIDGGERLRYLHSNLIRLREIVRCEAKIDRIMGGDRADMK</sequence>
<name>A0A0H2S1B6_9AGAM</name>
<organism evidence="1 2">
    <name type="scientific">Schizopora paradoxa</name>
    <dbReference type="NCBI Taxonomy" id="27342"/>
    <lineage>
        <taxon>Eukaryota</taxon>
        <taxon>Fungi</taxon>
        <taxon>Dikarya</taxon>
        <taxon>Basidiomycota</taxon>
        <taxon>Agaricomycotina</taxon>
        <taxon>Agaricomycetes</taxon>
        <taxon>Hymenochaetales</taxon>
        <taxon>Schizoporaceae</taxon>
        <taxon>Schizopora</taxon>
    </lineage>
</organism>
<evidence type="ECO:0000313" key="2">
    <source>
        <dbReference type="Proteomes" id="UP000053477"/>
    </source>
</evidence>
<dbReference type="OrthoDB" id="2587912at2759"/>
<evidence type="ECO:0000313" key="1">
    <source>
        <dbReference type="EMBL" id="KLO15538.1"/>
    </source>
</evidence>
<keyword evidence="2" id="KW-1185">Reference proteome</keyword>
<reference evidence="1 2" key="1">
    <citation type="submission" date="2015-04" db="EMBL/GenBank/DDBJ databases">
        <title>Complete genome sequence of Schizopora paradoxa KUC8140, a cosmopolitan wood degrader in East Asia.</title>
        <authorList>
            <consortium name="DOE Joint Genome Institute"/>
            <person name="Min B."/>
            <person name="Park H."/>
            <person name="Jang Y."/>
            <person name="Kim J.-J."/>
            <person name="Kim K.H."/>
            <person name="Pangilinan J."/>
            <person name="Lipzen A."/>
            <person name="Riley R."/>
            <person name="Grigoriev I.V."/>
            <person name="Spatafora J.W."/>
            <person name="Choi I.-G."/>
        </authorList>
    </citation>
    <scope>NUCLEOTIDE SEQUENCE [LARGE SCALE GENOMIC DNA]</scope>
    <source>
        <strain evidence="1 2">KUC8140</strain>
    </source>
</reference>
<dbReference type="InParanoid" id="A0A0H2S1B6"/>
<protein>
    <recommendedName>
        <fullName evidence="3">F-box domain-containing protein</fullName>
    </recommendedName>
</protein>
<gene>
    <name evidence="1" type="ORF">SCHPADRAFT_849438</name>
</gene>
<dbReference type="Proteomes" id="UP000053477">
    <property type="component" value="Unassembled WGS sequence"/>
</dbReference>
<dbReference type="AlphaFoldDB" id="A0A0H2S1B6"/>
<evidence type="ECO:0008006" key="3">
    <source>
        <dbReference type="Google" id="ProtNLM"/>
    </source>
</evidence>